<dbReference type="Proteomes" id="UP000663860">
    <property type="component" value="Unassembled WGS sequence"/>
</dbReference>
<proteinExistence type="predicted"/>
<feature type="non-terminal residue" evidence="1">
    <location>
        <position position="1"/>
    </location>
</feature>
<organism evidence="1 2">
    <name type="scientific">Adineta steineri</name>
    <dbReference type="NCBI Taxonomy" id="433720"/>
    <lineage>
        <taxon>Eukaryota</taxon>
        <taxon>Metazoa</taxon>
        <taxon>Spiralia</taxon>
        <taxon>Gnathifera</taxon>
        <taxon>Rotifera</taxon>
        <taxon>Eurotatoria</taxon>
        <taxon>Bdelloidea</taxon>
        <taxon>Adinetida</taxon>
        <taxon>Adinetidae</taxon>
        <taxon>Adineta</taxon>
    </lineage>
</organism>
<dbReference type="PANTHER" id="PTHR46601">
    <property type="entry name" value="ULP_PROTEASE DOMAIN-CONTAINING PROTEIN"/>
    <property type="match status" value="1"/>
</dbReference>
<sequence>MSKKNVLWCSHPKHDEILPNGKKKFWKTGAKPSHPKGKSVLNEDLMNFINEHDERIITEVSRKLVAGDYLCTTCFTNEESNFILYKQTEKKGNLYSDYTGCGSNNLIDSPLDPVHIQSEHNHAKEKLNQALSKHFQQKFSINDLITLTICKQQSEDCYYRTCSNCKNNNISKVLTSRQQIDLEDETTWFSWKKIDNRYNLVHTNGSFGVLLKEIDDLWPSFITHHFYTHKQREYIGFLKDELRLNTYIVVQLDFAQNFAFVIQQEVQCAFYYRQQATQFTVYMKVADEHRNMVIISDCLTHDN</sequence>
<dbReference type="PANTHER" id="PTHR46601:SF1">
    <property type="entry name" value="ADF-H DOMAIN-CONTAINING PROTEIN"/>
    <property type="match status" value="1"/>
</dbReference>
<feature type="non-terminal residue" evidence="1">
    <location>
        <position position="303"/>
    </location>
</feature>
<dbReference type="AlphaFoldDB" id="A0A815T0Z2"/>
<evidence type="ECO:0000313" key="2">
    <source>
        <dbReference type="Proteomes" id="UP000663860"/>
    </source>
</evidence>
<accession>A0A815T0Z2</accession>
<dbReference type="EMBL" id="CAJNOE010003009">
    <property type="protein sequence ID" value="CAF1497434.1"/>
    <property type="molecule type" value="Genomic_DNA"/>
</dbReference>
<gene>
    <name evidence="1" type="ORF">IZO911_LOCUS44832</name>
</gene>
<protein>
    <submittedName>
        <fullName evidence="1">Uncharacterized protein</fullName>
    </submittedName>
</protein>
<evidence type="ECO:0000313" key="1">
    <source>
        <dbReference type="EMBL" id="CAF1497434.1"/>
    </source>
</evidence>
<reference evidence="1" key="1">
    <citation type="submission" date="2021-02" db="EMBL/GenBank/DDBJ databases">
        <authorList>
            <person name="Nowell W R."/>
        </authorList>
    </citation>
    <scope>NUCLEOTIDE SEQUENCE</scope>
</reference>
<name>A0A815T0Z2_9BILA</name>
<comment type="caution">
    <text evidence="1">The sequence shown here is derived from an EMBL/GenBank/DDBJ whole genome shotgun (WGS) entry which is preliminary data.</text>
</comment>